<keyword evidence="4 9" id="KW-0418">Kinase</keyword>
<evidence type="ECO:0000313" key="9">
    <source>
        <dbReference type="EMBL" id="KAK1263482.1"/>
    </source>
</evidence>
<dbReference type="Gene3D" id="1.10.510.10">
    <property type="entry name" value="Transferase(Phosphotransferase) domain 1"/>
    <property type="match status" value="1"/>
</dbReference>
<keyword evidence="5 6" id="KW-0067">ATP-binding</keyword>
<keyword evidence="10" id="KW-1185">Reference proteome</keyword>
<feature type="compositionally biased region" description="Polar residues" evidence="7">
    <location>
        <begin position="226"/>
        <end position="236"/>
    </location>
</feature>
<dbReference type="GO" id="GO:0098813">
    <property type="term" value="P:nuclear chromosome segregation"/>
    <property type="evidence" value="ECO:0007669"/>
    <property type="project" value="UniProtKB-ARBA"/>
</dbReference>
<dbReference type="PANTHER" id="PTHR22974:SF21">
    <property type="entry name" value="DUAL SPECIFICITY PROTEIN KINASE TTK"/>
    <property type="match status" value="1"/>
</dbReference>
<evidence type="ECO:0000313" key="10">
    <source>
        <dbReference type="Proteomes" id="UP001179952"/>
    </source>
</evidence>
<dbReference type="GO" id="GO:0007094">
    <property type="term" value="P:mitotic spindle assembly checkpoint signaling"/>
    <property type="evidence" value="ECO:0007669"/>
    <property type="project" value="TreeGrafter"/>
</dbReference>
<gene>
    <name evidence="9" type="ORF">QJS04_geneDACA018642</name>
</gene>
<dbReference type="PANTHER" id="PTHR22974">
    <property type="entry name" value="MIXED LINEAGE PROTEIN KINASE"/>
    <property type="match status" value="1"/>
</dbReference>
<dbReference type="GO" id="GO:0033316">
    <property type="term" value="P:meiotic spindle assembly checkpoint signaling"/>
    <property type="evidence" value="ECO:0007669"/>
    <property type="project" value="TreeGrafter"/>
</dbReference>
<dbReference type="GO" id="GO:0000776">
    <property type="term" value="C:kinetochore"/>
    <property type="evidence" value="ECO:0007669"/>
    <property type="project" value="TreeGrafter"/>
</dbReference>
<comment type="caution">
    <text evidence="9">The sequence shown here is derived from an EMBL/GenBank/DDBJ whole genome shotgun (WGS) entry which is preliminary data.</text>
</comment>
<dbReference type="InterPro" id="IPR000719">
    <property type="entry name" value="Prot_kinase_dom"/>
</dbReference>
<evidence type="ECO:0000256" key="3">
    <source>
        <dbReference type="ARBA" id="ARBA00022741"/>
    </source>
</evidence>
<dbReference type="SMART" id="SM00220">
    <property type="entry name" value="S_TKc"/>
    <property type="match status" value="1"/>
</dbReference>
<evidence type="ECO:0000256" key="1">
    <source>
        <dbReference type="ARBA" id="ARBA00022527"/>
    </source>
</evidence>
<dbReference type="FunFam" id="3.30.200.20:FF:000131">
    <property type="entry name" value="Dual specificity protein kinase TTK"/>
    <property type="match status" value="1"/>
</dbReference>
<dbReference type="GO" id="GO:0004674">
    <property type="term" value="F:protein serine/threonine kinase activity"/>
    <property type="evidence" value="ECO:0007669"/>
    <property type="project" value="UniProtKB-KW"/>
</dbReference>
<dbReference type="InterPro" id="IPR017441">
    <property type="entry name" value="Protein_kinase_ATP_BS"/>
</dbReference>
<dbReference type="GO" id="GO:0034501">
    <property type="term" value="P:protein localization to kinetochore"/>
    <property type="evidence" value="ECO:0007669"/>
    <property type="project" value="TreeGrafter"/>
</dbReference>
<evidence type="ECO:0000256" key="7">
    <source>
        <dbReference type="SAM" id="MobiDB-lite"/>
    </source>
</evidence>
<proteinExistence type="predicted"/>
<feature type="region of interest" description="Disordered" evidence="7">
    <location>
        <begin position="226"/>
        <end position="266"/>
    </location>
</feature>
<dbReference type="CDD" id="cd14131">
    <property type="entry name" value="PKc_Mps1"/>
    <property type="match status" value="1"/>
</dbReference>
<feature type="compositionally biased region" description="Basic and acidic residues" evidence="7">
    <location>
        <begin position="285"/>
        <end position="317"/>
    </location>
</feature>
<evidence type="ECO:0000256" key="4">
    <source>
        <dbReference type="ARBA" id="ARBA00022777"/>
    </source>
</evidence>
<dbReference type="Pfam" id="PF00069">
    <property type="entry name" value="Pkinase"/>
    <property type="match status" value="1"/>
</dbReference>
<dbReference type="EMBL" id="JAUJYN010000009">
    <property type="protein sequence ID" value="KAK1263482.1"/>
    <property type="molecule type" value="Genomic_DNA"/>
</dbReference>
<dbReference type="SUPFAM" id="SSF56112">
    <property type="entry name" value="Protein kinase-like (PK-like)"/>
    <property type="match status" value="1"/>
</dbReference>
<feature type="binding site" evidence="6">
    <location>
        <position position="389"/>
    </location>
    <ligand>
        <name>ATP</name>
        <dbReference type="ChEBI" id="CHEBI:30616"/>
    </ligand>
</feature>
<dbReference type="GO" id="GO:0005524">
    <property type="term" value="F:ATP binding"/>
    <property type="evidence" value="ECO:0007669"/>
    <property type="project" value="UniProtKB-UniRule"/>
</dbReference>
<dbReference type="FunFam" id="1.10.510.10:FF:000224">
    <property type="entry name" value="serine/threonine-protein kinase mph1 isoform X1"/>
    <property type="match status" value="1"/>
</dbReference>
<sequence>MEREANPPPRPLLSSSSSATSADFVRNIHAVFKRPRPLGVMPSNLPRARRILVSQKGPPGKTATGERKSVAAVVAAAAATAEESSVTIPSVSGTLTFEEGRAVALGHRKGYDGDGDGFAVSKVVMDGYGGPKRVQVLTGGDAGGRVFTSREGQSSSYNHARPAAMNYEDLKQQDLEHIRSCGLNDQLLDRTEPHHNEHFMNVHHMTRSLASIASCATTMSVNSTSAPRLTSTTYSPRSCRESGLHTEIEESDLDPQPVTRGNRMPNSLASQTSVLTQALEGKGSLSKENDGVVELPKDNHLDERSHKRESILSDVRDPALLTKNSLSNVNSKPPPPSIMEKAHHKKHSDSEAFYKVNGKLYQKLGKIGSGGSSEVHKVIASDCTIYALKKIKLKGRDYPTAYGFCQEILYLNKLKGKNSIIQLIDYEVTDRALLEDVMNGSTKNMDGRIKNDAYIYMVLEYGEVDLAHMVAQKWKETDGSNLNIDENWLRFYWQQMLLAVNTIHEERIVHSDLKPANFLLVKGSLKLIDFGIAKAIMSDTTNIQRDSQVGTLNYMSPEAFMWNEHDASVNTIKCGRPSDIWSLGCILYQMVYCKTPFSDYKTFWAKFKVITDRNHKISYDPLPNMWLIDLMKKCLAWDRNERWKIPQLLQHPFLAPPMPKELPPWDD</sequence>
<evidence type="ECO:0000256" key="5">
    <source>
        <dbReference type="ARBA" id="ARBA00022840"/>
    </source>
</evidence>
<feature type="compositionally biased region" description="Polar residues" evidence="7">
    <location>
        <begin position="322"/>
        <end position="331"/>
    </location>
</feature>
<keyword evidence="2" id="KW-0808">Transferase</keyword>
<dbReference type="InterPro" id="IPR027084">
    <property type="entry name" value="Mps1_cat"/>
</dbReference>
<evidence type="ECO:0000256" key="2">
    <source>
        <dbReference type="ARBA" id="ARBA00022679"/>
    </source>
</evidence>
<keyword evidence="1" id="KW-0723">Serine/threonine-protein kinase</keyword>
<dbReference type="GO" id="GO:0005634">
    <property type="term" value="C:nucleus"/>
    <property type="evidence" value="ECO:0007669"/>
    <property type="project" value="TreeGrafter"/>
</dbReference>
<feature type="compositionally biased region" description="Basic and acidic residues" evidence="7">
    <location>
        <begin position="238"/>
        <end position="248"/>
    </location>
</feature>
<dbReference type="PROSITE" id="PS00108">
    <property type="entry name" value="PROTEIN_KINASE_ST"/>
    <property type="match status" value="1"/>
</dbReference>
<feature type="region of interest" description="Disordered" evidence="7">
    <location>
        <begin position="322"/>
        <end position="341"/>
    </location>
</feature>
<dbReference type="PROSITE" id="PS00107">
    <property type="entry name" value="PROTEIN_KINASE_ATP"/>
    <property type="match status" value="1"/>
</dbReference>
<organism evidence="9 10">
    <name type="scientific">Acorus gramineus</name>
    <name type="common">Dwarf sweet flag</name>
    <dbReference type="NCBI Taxonomy" id="55184"/>
    <lineage>
        <taxon>Eukaryota</taxon>
        <taxon>Viridiplantae</taxon>
        <taxon>Streptophyta</taxon>
        <taxon>Embryophyta</taxon>
        <taxon>Tracheophyta</taxon>
        <taxon>Spermatophyta</taxon>
        <taxon>Magnoliopsida</taxon>
        <taxon>Liliopsida</taxon>
        <taxon>Acoraceae</taxon>
        <taxon>Acorus</taxon>
    </lineage>
</organism>
<dbReference type="PROSITE" id="PS50011">
    <property type="entry name" value="PROTEIN_KINASE_DOM"/>
    <property type="match status" value="1"/>
</dbReference>
<reference evidence="9" key="2">
    <citation type="submission" date="2023-06" db="EMBL/GenBank/DDBJ databases">
        <authorList>
            <person name="Ma L."/>
            <person name="Liu K.-W."/>
            <person name="Li Z."/>
            <person name="Hsiao Y.-Y."/>
            <person name="Qi Y."/>
            <person name="Fu T."/>
            <person name="Tang G."/>
            <person name="Zhang D."/>
            <person name="Sun W.-H."/>
            <person name="Liu D.-K."/>
            <person name="Li Y."/>
            <person name="Chen G.-Z."/>
            <person name="Liu X.-D."/>
            <person name="Liao X.-Y."/>
            <person name="Jiang Y.-T."/>
            <person name="Yu X."/>
            <person name="Hao Y."/>
            <person name="Huang J."/>
            <person name="Zhao X.-W."/>
            <person name="Ke S."/>
            <person name="Chen Y.-Y."/>
            <person name="Wu W.-L."/>
            <person name="Hsu J.-L."/>
            <person name="Lin Y.-F."/>
            <person name="Huang M.-D."/>
            <person name="Li C.-Y."/>
            <person name="Huang L."/>
            <person name="Wang Z.-W."/>
            <person name="Zhao X."/>
            <person name="Zhong W.-Y."/>
            <person name="Peng D.-H."/>
            <person name="Ahmad S."/>
            <person name="Lan S."/>
            <person name="Zhang J.-S."/>
            <person name="Tsai W.-C."/>
            <person name="Van De Peer Y."/>
            <person name="Liu Z.-J."/>
        </authorList>
    </citation>
    <scope>NUCLEOTIDE SEQUENCE</scope>
    <source>
        <strain evidence="9">SCP</strain>
        <tissue evidence="9">Leaves</tissue>
    </source>
</reference>
<dbReference type="GO" id="GO:0004712">
    <property type="term" value="F:protein serine/threonine/tyrosine kinase activity"/>
    <property type="evidence" value="ECO:0007669"/>
    <property type="project" value="TreeGrafter"/>
</dbReference>
<dbReference type="InterPro" id="IPR008271">
    <property type="entry name" value="Ser/Thr_kinase_AS"/>
</dbReference>
<dbReference type="InterPro" id="IPR011009">
    <property type="entry name" value="Kinase-like_dom_sf"/>
</dbReference>
<dbReference type="AlphaFoldDB" id="A0AAV9AHN9"/>
<reference evidence="9" key="1">
    <citation type="journal article" date="2023" name="Nat. Commun.">
        <title>Diploid and tetraploid genomes of Acorus and the evolution of monocots.</title>
        <authorList>
            <person name="Ma L."/>
            <person name="Liu K.W."/>
            <person name="Li Z."/>
            <person name="Hsiao Y.Y."/>
            <person name="Qi Y."/>
            <person name="Fu T."/>
            <person name="Tang G.D."/>
            <person name="Zhang D."/>
            <person name="Sun W.H."/>
            <person name="Liu D.K."/>
            <person name="Li Y."/>
            <person name="Chen G.Z."/>
            <person name="Liu X.D."/>
            <person name="Liao X.Y."/>
            <person name="Jiang Y.T."/>
            <person name="Yu X."/>
            <person name="Hao Y."/>
            <person name="Huang J."/>
            <person name="Zhao X.W."/>
            <person name="Ke S."/>
            <person name="Chen Y.Y."/>
            <person name="Wu W.L."/>
            <person name="Hsu J.L."/>
            <person name="Lin Y.F."/>
            <person name="Huang M.D."/>
            <person name="Li C.Y."/>
            <person name="Huang L."/>
            <person name="Wang Z.W."/>
            <person name="Zhao X."/>
            <person name="Zhong W.Y."/>
            <person name="Peng D.H."/>
            <person name="Ahmad S."/>
            <person name="Lan S."/>
            <person name="Zhang J.S."/>
            <person name="Tsai W.C."/>
            <person name="Van de Peer Y."/>
            <person name="Liu Z.J."/>
        </authorList>
    </citation>
    <scope>NUCLEOTIDE SEQUENCE</scope>
    <source>
        <strain evidence="9">SCP</strain>
    </source>
</reference>
<feature type="domain" description="Protein kinase" evidence="8">
    <location>
        <begin position="361"/>
        <end position="654"/>
    </location>
</feature>
<dbReference type="Proteomes" id="UP001179952">
    <property type="component" value="Unassembled WGS sequence"/>
</dbReference>
<evidence type="ECO:0000256" key="6">
    <source>
        <dbReference type="PROSITE-ProRule" id="PRU10141"/>
    </source>
</evidence>
<accession>A0AAV9AHN9</accession>
<keyword evidence="3 6" id="KW-0547">Nucleotide-binding</keyword>
<dbReference type="Gene3D" id="3.30.200.20">
    <property type="entry name" value="Phosphorylase Kinase, domain 1"/>
    <property type="match status" value="1"/>
</dbReference>
<feature type="region of interest" description="Disordered" evidence="7">
    <location>
        <begin position="282"/>
        <end position="317"/>
    </location>
</feature>
<protein>
    <submittedName>
        <fullName evidence="9">Serine/threonine-protein kinase Nek1</fullName>
    </submittedName>
</protein>
<evidence type="ECO:0000259" key="8">
    <source>
        <dbReference type="PROSITE" id="PS50011"/>
    </source>
</evidence>
<name>A0AAV9AHN9_ACOGR</name>